<protein>
    <submittedName>
        <fullName evidence="3">Putative ovule protein</fullName>
    </submittedName>
</protein>
<organism evidence="3">
    <name type="scientific">Solanum chacoense</name>
    <name type="common">Chaco potato</name>
    <dbReference type="NCBI Taxonomy" id="4108"/>
    <lineage>
        <taxon>Eukaryota</taxon>
        <taxon>Viridiplantae</taxon>
        <taxon>Streptophyta</taxon>
        <taxon>Embryophyta</taxon>
        <taxon>Tracheophyta</taxon>
        <taxon>Spermatophyta</taxon>
        <taxon>Magnoliopsida</taxon>
        <taxon>eudicotyledons</taxon>
        <taxon>Gunneridae</taxon>
        <taxon>Pentapetalae</taxon>
        <taxon>asterids</taxon>
        <taxon>lamiids</taxon>
        <taxon>Solanales</taxon>
        <taxon>Solanaceae</taxon>
        <taxon>Solanoideae</taxon>
        <taxon>Solaneae</taxon>
        <taxon>Solanum</taxon>
    </lineage>
</organism>
<name>A0A0V0GQJ7_SOLCH</name>
<dbReference type="AlphaFoldDB" id="A0A0V0GQJ7"/>
<accession>A0A0V0GQJ7</accession>
<evidence type="ECO:0000256" key="1">
    <source>
        <dbReference type="SAM" id="MobiDB-lite"/>
    </source>
</evidence>
<keyword evidence="2" id="KW-0732">Signal</keyword>
<dbReference type="EMBL" id="GEDG01034843">
    <property type="protein sequence ID" value="JAP09526.1"/>
    <property type="molecule type" value="Transcribed_RNA"/>
</dbReference>
<reference evidence="3" key="1">
    <citation type="submission" date="2015-12" db="EMBL/GenBank/DDBJ databases">
        <title>Gene expression during late stages of embryo sac development: a critical building block for successful pollen-pistil interactions.</title>
        <authorList>
            <person name="Liu Y."/>
            <person name="Joly V."/>
            <person name="Sabar M."/>
            <person name="Matton D.P."/>
        </authorList>
    </citation>
    <scope>NUCLEOTIDE SEQUENCE</scope>
</reference>
<evidence type="ECO:0000313" key="3">
    <source>
        <dbReference type="EMBL" id="JAP09526.1"/>
    </source>
</evidence>
<feature type="chain" id="PRO_5006865501" evidence="2">
    <location>
        <begin position="23"/>
        <end position="87"/>
    </location>
</feature>
<evidence type="ECO:0000256" key="2">
    <source>
        <dbReference type="SAM" id="SignalP"/>
    </source>
</evidence>
<proteinExistence type="predicted"/>
<sequence>MRIIITPFFLLLLLSRIETNEAANWLPVRSPAPHPGISPCPHPGSGVTERNFVGRKKISFAPPPPLPPASSKHNNALFVAPTSTTCE</sequence>
<feature type="region of interest" description="Disordered" evidence="1">
    <location>
        <begin position="63"/>
        <end position="87"/>
    </location>
</feature>
<feature type="signal peptide" evidence="2">
    <location>
        <begin position="1"/>
        <end position="22"/>
    </location>
</feature>